<proteinExistence type="predicted"/>
<evidence type="ECO:0000313" key="2">
    <source>
        <dbReference type="Proteomes" id="UP000299102"/>
    </source>
</evidence>
<dbReference type="AlphaFoldDB" id="A0A4C1Z2P3"/>
<protein>
    <submittedName>
        <fullName evidence="1">Uncharacterized protein</fullName>
    </submittedName>
</protein>
<dbReference type="Proteomes" id="UP000299102">
    <property type="component" value="Unassembled WGS sequence"/>
</dbReference>
<evidence type="ECO:0000313" key="1">
    <source>
        <dbReference type="EMBL" id="GBP80877.1"/>
    </source>
</evidence>
<name>A0A4C1Z2P3_EUMVA</name>
<comment type="caution">
    <text evidence="1">The sequence shown here is derived from an EMBL/GenBank/DDBJ whole genome shotgun (WGS) entry which is preliminary data.</text>
</comment>
<reference evidence="1 2" key="1">
    <citation type="journal article" date="2019" name="Commun. Biol.">
        <title>The bagworm genome reveals a unique fibroin gene that provides high tensile strength.</title>
        <authorList>
            <person name="Kono N."/>
            <person name="Nakamura H."/>
            <person name="Ohtoshi R."/>
            <person name="Tomita M."/>
            <person name="Numata K."/>
            <person name="Arakawa K."/>
        </authorList>
    </citation>
    <scope>NUCLEOTIDE SEQUENCE [LARGE SCALE GENOMIC DNA]</scope>
</reference>
<dbReference type="EMBL" id="BGZK01001486">
    <property type="protein sequence ID" value="GBP80877.1"/>
    <property type="molecule type" value="Genomic_DNA"/>
</dbReference>
<keyword evidence="2" id="KW-1185">Reference proteome</keyword>
<gene>
    <name evidence="1" type="ORF">EVAR_54914_1</name>
</gene>
<organism evidence="1 2">
    <name type="scientific">Eumeta variegata</name>
    <name type="common">Bagworm moth</name>
    <name type="synonym">Eumeta japonica</name>
    <dbReference type="NCBI Taxonomy" id="151549"/>
    <lineage>
        <taxon>Eukaryota</taxon>
        <taxon>Metazoa</taxon>
        <taxon>Ecdysozoa</taxon>
        <taxon>Arthropoda</taxon>
        <taxon>Hexapoda</taxon>
        <taxon>Insecta</taxon>
        <taxon>Pterygota</taxon>
        <taxon>Neoptera</taxon>
        <taxon>Endopterygota</taxon>
        <taxon>Lepidoptera</taxon>
        <taxon>Glossata</taxon>
        <taxon>Ditrysia</taxon>
        <taxon>Tineoidea</taxon>
        <taxon>Psychidae</taxon>
        <taxon>Oiketicinae</taxon>
        <taxon>Eumeta</taxon>
    </lineage>
</organism>
<sequence>MNGGDGTDGGWDRNRTEIWDESRPPLATAADRIDLSAYIRHITRFRVITHRIRSMETDNTRSRRSVYDITRCNACDEMTVARKLISANDLN</sequence>
<accession>A0A4C1Z2P3</accession>